<dbReference type="GO" id="GO:0003677">
    <property type="term" value="F:DNA binding"/>
    <property type="evidence" value="ECO:0007669"/>
    <property type="project" value="InterPro"/>
</dbReference>
<dbReference type="SMART" id="SM00992">
    <property type="entry name" value="YccV-like"/>
    <property type="match status" value="1"/>
</dbReference>
<gene>
    <name evidence="3" type="ORF">KIN20_016784</name>
</gene>
<evidence type="ECO:0000313" key="4">
    <source>
        <dbReference type="Proteomes" id="UP001196413"/>
    </source>
</evidence>
<dbReference type="PANTHER" id="PTHR48439">
    <property type="entry name" value="HEMIMETHYLATED DNA-BINDING DOMAIN-CONTAINING PROTEIN"/>
    <property type="match status" value="1"/>
</dbReference>
<feature type="domain" description="Hemimethylated DNA-binding" evidence="2">
    <location>
        <begin position="94"/>
        <end position="195"/>
    </location>
</feature>
<evidence type="ECO:0000313" key="3">
    <source>
        <dbReference type="EMBL" id="KAJ1358368.1"/>
    </source>
</evidence>
<dbReference type="Proteomes" id="UP001196413">
    <property type="component" value="Unassembled WGS sequence"/>
</dbReference>
<organism evidence="3 4">
    <name type="scientific">Parelaphostrongylus tenuis</name>
    <name type="common">Meningeal worm</name>
    <dbReference type="NCBI Taxonomy" id="148309"/>
    <lineage>
        <taxon>Eukaryota</taxon>
        <taxon>Metazoa</taxon>
        <taxon>Ecdysozoa</taxon>
        <taxon>Nematoda</taxon>
        <taxon>Chromadorea</taxon>
        <taxon>Rhabditida</taxon>
        <taxon>Rhabditina</taxon>
        <taxon>Rhabditomorpha</taxon>
        <taxon>Strongyloidea</taxon>
        <taxon>Metastrongylidae</taxon>
        <taxon>Parelaphostrongylus</taxon>
    </lineage>
</organism>
<reference evidence="3" key="1">
    <citation type="submission" date="2021-06" db="EMBL/GenBank/DDBJ databases">
        <title>Parelaphostrongylus tenuis whole genome reference sequence.</title>
        <authorList>
            <person name="Garwood T.J."/>
            <person name="Larsen P.A."/>
            <person name="Fountain-Jones N.M."/>
            <person name="Garbe J.R."/>
            <person name="Macchietto M.G."/>
            <person name="Kania S.A."/>
            <person name="Gerhold R.W."/>
            <person name="Richards J.E."/>
            <person name="Wolf T.M."/>
        </authorList>
    </citation>
    <scope>NUCLEOTIDE SEQUENCE</scope>
    <source>
        <strain evidence="3">MNPRO001-30</strain>
        <tissue evidence="3">Meninges</tissue>
    </source>
</reference>
<dbReference type="InterPro" id="IPR036623">
    <property type="entry name" value="Hemimethylated_DNA-bd_sf"/>
</dbReference>
<dbReference type="PANTHER" id="PTHR48439:SF1">
    <property type="entry name" value="HEMIMETHYLATED DNA-BINDING DOMAIN-CONTAINING PROTEIN"/>
    <property type="match status" value="1"/>
</dbReference>
<comment type="caution">
    <text evidence="3">The sequence shown here is derived from an EMBL/GenBank/DDBJ whole genome shotgun (WGS) entry which is preliminary data.</text>
</comment>
<dbReference type="NCBIfam" id="TIGR02097">
    <property type="entry name" value="yccV"/>
    <property type="match status" value="1"/>
</dbReference>
<dbReference type="AlphaFoldDB" id="A0AAD5MM81"/>
<keyword evidence="1" id="KW-0732">Signal</keyword>
<dbReference type="Pfam" id="PF08755">
    <property type="entry name" value="YccV-like"/>
    <property type="match status" value="1"/>
</dbReference>
<dbReference type="Gene3D" id="2.30.30.390">
    <property type="entry name" value="Hemimethylated DNA-binding domain"/>
    <property type="match status" value="1"/>
</dbReference>
<keyword evidence="4" id="KW-1185">Reference proteome</keyword>
<sequence length="227" mass="26035">MDLHPGLVFVVLVVLVPLQYYLSPSSSSDMKYYIQRLTDSIIAFTEQFGFHLPFVSIRKNKGIPVFEDDAVDESERSEAASYGSSLQVRERSPNVRWRIGQVIKHKALGYRGVIIGWDLKAKASAKFIEKVHKGNKEWTNNPNYAVLIDARDRMVPQMGYIAQDNIELHKGRIIHTLLSNYMEKYDEEAQKVKIRVSLQAVQVEQSRGLAQTNVTCKWTNRCRFNSV</sequence>
<feature type="chain" id="PRO_5041978570" description="Hemimethylated DNA-binding domain-containing protein" evidence="1">
    <location>
        <begin position="28"/>
        <end position="227"/>
    </location>
</feature>
<dbReference type="EMBL" id="JAHQIW010003372">
    <property type="protein sequence ID" value="KAJ1358368.1"/>
    <property type="molecule type" value="Genomic_DNA"/>
</dbReference>
<accession>A0AAD5MM81</accession>
<dbReference type="SUPFAM" id="SSF141255">
    <property type="entry name" value="YccV-like"/>
    <property type="match status" value="1"/>
</dbReference>
<proteinExistence type="predicted"/>
<dbReference type="InterPro" id="IPR011722">
    <property type="entry name" value="Hemimethylated_DNA-bd_dom"/>
</dbReference>
<evidence type="ECO:0000259" key="2">
    <source>
        <dbReference type="SMART" id="SM00992"/>
    </source>
</evidence>
<protein>
    <recommendedName>
        <fullName evidence="2">Hemimethylated DNA-binding domain-containing protein</fullName>
    </recommendedName>
</protein>
<feature type="signal peptide" evidence="1">
    <location>
        <begin position="1"/>
        <end position="27"/>
    </location>
</feature>
<name>A0AAD5MM81_PARTN</name>
<dbReference type="InterPro" id="IPR053189">
    <property type="entry name" value="Clp_protease_adapter_ClpF"/>
</dbReference>
<evidence type="ECO:0000256" key="1">
    <source>
        <dbReference type="SAM" id="SignalP"/>
    </source>
</evidence>